<dbReference type="InterPro" id="IPR037120">
    <property type="entry name" value="Haem_peroxidase_sf_animal"/>
</dbReference>
<dbReference type="GO" id="GO:0046872">
    <property type="term" value="F:metal ion binding"/>
    <property type="evidence" value="ECO:0007669"/>
    <property type="project" value="UniProtKB-KW"/>
</dbReference>
<dbReference type="GO" id="GO:0022412">
    <property type="term" value="P:cellular process involved in reproduction in multicellular organism"/>
    <property type="evidence" value="ECO:0007669"/>
    <property type="project" value="UniProtKB-ARBA"/>
</dbReference>
<dbReference type="SUPFAM" id="SSF48113">
    <property type="entry name" value="Heme-dependent peroxidases"/>
    <property type="match status" value="2"/>
</dbReference>
<evidence type="ECO:0000256" key="8">
    <source>
        <dbReference type="SAM" id="SignalP"/>
    </source>
</evidence>
<evidence type="ECO:0000256" key="3">
    <source>
        <dbReference type="ARBA" id="ARBA00022559"/>
    </source>
</evidence>
<reference evidence="9" key="1">
    <citation type="journal article" date="2024" name="Gigascience">
        <title>Chromosome-level genome of the poultry shaft louse Menopon gallinae provides insight into the host-switching and adaptive evolution of parasitic lice.</title>
        <authorList>
            <person name="Xu Y."/>
            <person name="Ma L."/>
            <person name="Liu S."/>
            <person name="Liang Y."/>
            <person name="Liu Q."/>
            <person name="He Z."/>
            <person name="Tian L."/>
            <person name="Duan Y."/>
            <person name="Cai W."/>
            <person name="Li H."/>
            <person name="Song F."/>
        </authorList>
    </citation>
    <scope>NUCLEOTIDE SEQUENCE</scope>
    <source>
        <strain evidence="9">Cailab_2023a</strain>
    </source>
</reference>
<dbReference type="FunFam" id="1.10.640.10:FF:000006">
    <property type="entry name" value="Double oxidase: two peroxidase domains"/>
    <property type="match status" value="1"/>
</dbReference>
<organism evidence="9">
    <name type="scientific">Menopon gallinae</name>
    <name type="common">poultry shaft louse</name>
    <dbReference type="NCBI Taxonomy" id="328185"/>
    <lineage>
        <taxon>Eukaryota</taxon>
        <taxon>Metazoa</taxon>
        <taxon>Ecdysozoa</taxon>
        <taxon>Arthropoda</taxon>
        <taxon>Hexapoda</taxon>
        <taxon>Insecta</taxon>
        <taxon>Pterygota</taxon>
        <taxon>Neoptera</taxon>
        <taxon>Paraneoptera</taxon>
        <taxon>Psocodea</taxon>
        <taxon>Troctomorpha</taxon>
        <taxon>Phthiraptera</taxon>
        <taxon>Amblycera</taxon>
        <taxon>Menoponidae</taxon>
        <taxon>Menopon</taxon>
    </lineage>
</organism>
<dbReference type="Gene3D" id="1.10.640.10">
    <property type="entry name" value="Haem peroxidase domain superfamily, animal type"/>
    <property type="match status" value="2"/>
</dbReference>
<keyword evidence="3" id="KW-0560">Oxidoreductase</keyword>
<keyword evidence="6 7" id="KW-0408">Iron</keyword>
<dbReference type="Pfam" id="PF03098">
    <property type="entry name" value="An_peroxidase"/>
    <property type="match status" value="2"/>
</dbReference>
<dbReference type="EMBL" id="JARGDH010000004">
    <property type="protein sequence ID" value="KAL0270200.1"/>
    <property type="molecule type" value="Genomic_DNA"/>
</dbReference>
<keyword evidence="7" id="KW-0479">Metal-binding</keyword>
<dbReference type="GO" id="GO:0004601">
    <property type="term" value="F:peroxidase activity"/>
    <property type="evidence" value="ECO:0007669"/>
    <property type="project" value="UniProtKB-KW"/>
</dbReference>
<gene>
    <name evidence="9" type="ORF">PYX00_007683</name>
</gene>
<feature type="signal peptide" evidence="8">
    <location>
        <begin position="1"/>
        <end position="21"/>
    </location>
</feature>
<dbReference type="PRINTS" id="PR00457">
    <property type="entry name" value="ANPEROXIDASE"/>
</dbReference>
<evidence type="ECO:0000256" key="6">
    <source>
        <dbReference type="ARBA" id="ARBA00023004"/>
    </source>
</evidence>
<accession>A0AAW2HJT6</accession>
<evidence type="ECO:0000256" key="1">
    <source>
        <dbReference type="ARBA" id="ARBA00004613"/>
    </source>
</evidence>
<dbReference type="FunFam" id="1.10.640.10:FF:000003">
    <property type="entry name" value="chorion peroxidase"/>
    <property type="match status" value="1"/>
</dbReference>
<dbReference type="PROSITE" id="PS50292">
    <property type="entry name" value="PEROXIDASE_3"/>
    <property type="match status" value="2"/>
</dbReference>
<keyword evidence="3" id="KW-0575">Peroxidase</keyword>
<feature type="chain" id="PRO_5044476997" description="Peroxidasin" evidence="8">
    <location>
        <begin position="22"/>
        <end position="1514"/>
    </location>
</feature>
<dbReference type="GO" id="GO:0006979">
    <property type="term" value="P:response to oxidative stress"/>
    <property type="evidence" value="ECO:0007669"/>
    <property type="project" value="InterPro"/>
</dbReference>
<dbReference type="PANTHER" id="PTHR11475">
    <property type="entry name" value="OXIDASE/PEROXIDASE"/>
    <property type="match status" value="1"/>
</dbReference>
<evidence type="ECO:0000256" key="5">
    <source>
        <dbReference type="ARBA" id="ARBA00022729"/>
    </source>
</evidence>
<dbReference type="CDD" id="cd09823">
    <property type="entry name" value="peroxinectin_like"/>
    <property type="match status" value="2"/>
</dbReference>
<dbReference type="PANTHER" id="PTHR11475:SF134">
    <property type="entry name" value="LD42267P"/>
    <property type="match status" value="1"/>
</dbReference>
<dbReference type="InterPro" id="IPR019791">
    <property type="entry name" value="Haem_peroxidase_animal"/>
</dbReference>
<sequence length="1514" mass="171369">MPVRQTFGLVILMFALGLCSHHLNLYPVVEIEPLPLPPHTRMPDLSPRDILTLVREAQSALKDRHQIFEPEIYDKGVRLNPNTPAWFMSISRTSLPAARNLTEVALIAEEATKYIAQLYKLSREQICYGLTQIDTRSTDLGEICPVQVDYPCQPKKYRAYSGYCNNVQNPKWGNSNTRFLRYLPSDYADFISIPRGGGIQSSSLPSARDVSLTVHKDSDLPHKHLRAISAVWGEFIAHDIAHAPQITGHDGSRLKCCAVNFSDFHPECFPIRLPDDDPVHSKFGERCQDYSRSATAPRTGCTLGPREQLNQATSFIDGSQIYGSSKEEADSIREFSGGRLKYQLGSNGKILLPPSSDVKECRSQGSYRCFKAGDKRVNEHVGLAALHTLWLREHNRLADELKKLNPHWGDETLFQEARRIVAAEIQHITYNEYLPMIVGQNIMDSFGLTTQPFGFFNGYDININAGVANAVAVAALNFVSSLMPKSVDIFDKHDRKIGRQDLPSTFYAPFSLYERSGFDNIILGLIHDAAQREDSHINEVMINHMFQEESERSGLDIAAQIIQQGRDHGIPPYHKWREFCHFPPIRSFYDLGYAMSPEIVSALERVYRNVTEIDLFTGAISETPLPGAAVGPTLACLLGRQFHYLRRGDRYWYENDLPPSSFTKEQLNEIRKVTLARVICDNGDAITQIQPEVFLDKDPFLNAVMHCEQGPMKHMTLGPWKDQRKSFHISDRVLNEAVNRAKKDVSKILEQEKDLFVKKQTADPLSPVGTAYGFNRPKRQASEIANTSLVLQLISKRFVNSFLQGQLQDNEKGFNDVEPRDLQELMEALPNVDLTDILEVPRLFTCDEQTLPCDHTSKYRTITGWCNNLKSPGRGKSLRAFTRLLPPKYDDGVGSPRTKSVTGQPLPSARLVSTRLHPDTSRPHVRYSLMFMQFAQLIDHDLTHTPVNKAFVGDAILDCRPCDAMTSVHPECFPIPVPDGDPYFPKVNITTGLPLCIPVTRSMPGQLTLGYREQLNQVTTYIDASFVYGSDVCESKILRSFVNGKLNVTQIPRRLGKPLMPQITTHPECKSVSKICFRGGDARASEQPGLTAIHTIFLREHNRLAEKLHQLNPQWNDETIYQQARRILSSMTQHITFNELLPRVFGWDGVHKYSLTLQSEGYYSGYNHDCDATLVNEFSSAAFRFGHSLLKPSLLRLDQDFKVREPSVRLRDTFFNPEVIYQPDMVDELLRGLAATPMETLDSYITNEVTNHLFEDRKMPYSGMDLAAINIQRGRDHGIRSYNDYREYCNMTRARTFEDLKREIPTPIVESLRRIYAHVDDIDLFPGGLSETPLVGGVVGPTFSCIIGDQFQRLRNCDRFWYENEDSLVRFTEAQLMEIRKVTLAKIICDNSDKLTSVQRHILDLADPFLNPIVPCSRLPSVNLDLWKERHTCTVNDVTIPVGSAERISPCIMCTCTKEGPICQSLKIVNCFHLAKSFTQDALLSDHVCKVQCAYVLRALPKMLKIEGKSLGFT</sequence>
<proteinExistence type="predicted"/>
<evidence type="ECO:0000256" key="7">
    <source>
        <dbReference type="PIRSR" id="PIRSR619791-2"/>
    </source>
</evidence>
<keyword evidence="5 8" id="KW-0732">Signal</keyword>
<evidence type="ECO:0008006" key="10">
    <source>
        <dbReference type="Google" id="ProtNLM"/>
    </source>
</evidence>
<dbReference type="EMBL" id="JARGDH010000004">
    <property type="protein sequence ID" value="KAL0270201.1"/>
    <property type="molecule type" value="Genomic_DNA"/>
</dbReference>
<evidence type="ECO:0000256" key="4">
    <source>
        <dbReference type="ARBA" id="ARBA00022617"/>
    </source>
</evidence>
<dbReference type="GO" id="GO:0020037">
    <property type="term" value="F:heme binding"/>
    <property type="evidence" value="ECO:0007669"/>
    <property type="project" value="InterPro"/>
</dbReference>
<comment type="caution">
    <text evidence="9">The sequence shown here is derived from an EMBL/GenBank/DDBJ whole genome shotgun (WGS) entry which is preliminary data.</text>
</comment>
<dbReference type="GO" id="GO:0005576">
    <property type="term" value="C:extracellular region"/>
    <property type="evidence" value="ECO:0007669"/>
    <property type="project" value="UniProtKB-SubCell"/>
</dbReference>
<keyword evidence="4 7" id="KW-0349">Heme</keyword>
<evidence type="ECO:0000313" key="9">
    <source>
        <dbReference type="EMBL" id="KAL0270200.1"/>
    </source>
</evidence>
<comment type="subcellular location">
    <subcellularLocation>
        <location evidence="1">Secreted</location>
    </subcellularLocation>
</comment>
<protein>
    <recommendedName>
        <fullName evidence="10">Peroxidasin</fullName>
    </recommendedName>
</protein>
<keyword evidence="2" id="KW-0964">Secreted</keyword>
<feature type="binding site" description="axial binding residue" evidence="7">
    <location>
        <position position="1187"/>
    </location>
    <ligand>
        <name>heme b</name>
        <dbReference type="ChEBI" id="CHEBI:60344"/>
    </ligand>
    <ligandPart>
        <name>Fe</name>
        <dbReference type="ChEBI" id="CHEBI:18248"/>
    </ligandPart>
</feature>
<name>A0AAW2HJT6_9NEOP</name>
<evidence type="ECO:0000256" key="2">
    <source>
        <dbReference type="ARBA" id="ARBA00022525"/>
    </source>
</evidence>
<dbReference type="InterPro" id="IPR010255">
    <property type="entry name" value="Haem_peroxidase_sf"/>
</dbReference>